<proteinExistence type="predicted"/>
<organism evidence="1 2">
    <name type="scientific">Rhodopseudomonas julia</name>
    <dbReference type="NCBI Taxonomy" id="200617"/>
    <lineage>
        <taxon>Bacteria</taxon>
        <taxon>Pseudomonadati</taxon>
        <taxon>Pseudomonadota</taxon>
        <taxon>Alphaproteobacteria</taxon>
        <taxon>Hyphomicrobiales</taxon>
        <taxon>Nitrobacteraceae</taxon>
        <taxon>Rhodopseudomonas</taxon>
    </lineage>
</organism>
<accession>A0ABU0C717</accession>
<protein>
    <submittedName>
        <fullName evidence="1">Uncharacterized protein</fullName>
    </submittedName>
</protein>
<dbReference type="Proteomes" id="UP001230253">
    <property type="component" value="Unassembled WGS sequence"/>
</dbReference>
<reference evidence="1 2" key="1">
    <citation type="submission" date="2023-07" db="EMBL/GenBank/DDBJ databases">
        <title>Genomic Encyclopedia of Type Strains, Phase IV (KMG-IV): sequencing the most valuable type-strain genomes for metagenomic binning, comparative biology and taxonomic classification.</title>
        <authorList>
            <person name="Goeker M."/>
        </authorList>
    </citation>
    <scope>NUCLEOTIDE SEQUENCE [LARGE SCALE GENOMIC DNA]</scope>
    <source>
        <strain evidence="1 2">DSM 11549</strain>
    </source>
</reference>
<evidence type="ECO:0000313" key="2">
    <source>
        <dbReference type="Proteomes" id="UP001230253"/>
    </source>
</evidence>
<dbReference type="EMBL" id="JAUSUK010000001">
    <property type="protein sequence ID" value="MDQ0325749.1"/>
    <property type="molecule type" value="Genomic_DNA"/>
</dbReference>
<evidence type="ECO:0000313" key="1">
    <source>
        <dbReference type="EMBL" id="MDQ0325749.1"/>
    </source>
</evidence>
<sequence length="68" mass="7899">MSRVAGCGEGVRQAEAVSEEEFRRRMAAWDDIMELAPPRDPDLRWEDVEREMDSLFEGMDDEERPPSL</sequence>
<comment type="caution">
    <text evidence="1">The sequence shown here is derived from an EMBL/GenBank/DDBJ whole genome shotgun (WGS) entry which is preliminary data.</text>
</comment>
<gene>
    <name evidence="1" type="ORF">J2R99_001598</name>
</gene>
<name>A0ABU0C717_9BRAD</name>
<keyword evidence="2" id="KW-1185">Reference proteome</keyword>
<dbReference type="RefSeq" id="WP_307153914.1">
    <property type="nucleotide sequence ID" value="NZ_JAUSUK010000001.1"/>
</dbReference>